<reference evidence="3" key="1">
    <citation type="submission" date="2021-02" db="EMBL/GenBank/DDBJ databases">
        <authorList>
            <person name="Dougan E. K."/>
            <person name="Rhodes N."/>
            <person name="Thang M."/>
            <person name="Chan C."/>
        </authorList>
    </citation>
    <scope>NUCLEOTIDE SEQUENCE</scope>
</reference>
<dbReference type="Proteomes" id="UP000626109">
    <property type="component" value="Unassembled WGS sequence"/>
</dbReference>
<proteinExistence type="predicted"/>
<organism evidence="3 4">
    <name type="scientific">Polarella glacialis</name>
    <name type="common">Dinoflagellate</name>
    <dbReference type="NCBI Taxonomy" id="89957"/>
    <lineage>
        <taxon>Eukaryota</taxon>
        <taxon>Sar</taxon>
        <taxon>Alveolata</taxon>
        <taxon>Dinophyceae</taxon>
        <taxon>Suessiales</taxon>
        <taxon>Suessiaceae</taxon>
        <taxon>Polarella</taxon>
    </lineage>
</organism>
<keyword evidence="1" id="KW-0175">Coiled coil</keyword>
<accession>A0A813IUQ0</accession>
<dbReference type="Gene3D" id="1.20.920.20">
    <property type="match status" value="1"/>
</dbReference>
<evidence type="ECO:0000256" key="2">
    <source>
        <dbReference type="SAM" id="MobiDB-lite"/>
    </source>
</evidence>
<gene>
    <name evidence="3" type="ORF">PGLA2088_LOCUS12412</name>
</gene>
<feature type="compositionally biased region" description="Low complexity" evidence="2">
    <location>
        <begin position="129"/>
        <end position="145"/>
    </location>
</feature>
<evidence type="ECO:0000313" key="3">
    <source>
        <dbReference type="EMBL" id="CAE8656853.1"/>
    </source>
</evidence>
<sequence>MCLDLCPFAPESFRVVREVLRDLQAELQSGRSRAWSASKHWLRHLIHDSYCKRQAKSKPSSVLKAELSLSLKAAKALTKAQLGEEWGRIQRMLAADGFVQSVTNFAASDLDAVPWVVEYLRSHYFPDLSPESSSSPIASDVSEASHTAPRSLPGSPLARSGSTVLSSSGSTSLIGNGARPSMVSGTSVTSSPSAPSTPSTPSRKAASLKSAGLSTVGAQRLASKASISSASAPLDLDAVDRASKVCGVLVRWCLEVLREFSALQALRAERREASSRAASAASELTERQSAVETCSGLVISASSECDLLRDRLADLRQKAADAEKALRDLARLESYEEQFSSERVQFKQADAPTASQLASEMATLGDFMRLVQEHKAADNPLLLAKPCELERPSSSPK</sequence>
<feature type="compositionally biased region" description="Low complexity" evidence="2">
    <location>
        <begin position="180"/>
        <end position="202"/>
    </location>
</feature>
<feature type="non-terminal residue" evidence="3">
    <location>
        <position position="397"/>
    </location>
</feature>
<protein>
    <submittedName>
        <fullName evidence="3">Uncharacterized protein</fullName>
    </submittedName>
</protein>
<feature type="coiled-coil region" evidence="1">
    <location>
        <begin position="263"/>
        <end position="332"/>
    </location>
</feature>
<evidence type="ECO:0000313" key="4">
    <source>
        <dbReference type="Proteomes" id="UP000626109"/>
    </source>
</evidence>
<comment type="caution">
    <text evidence="3">The sequence shown here is derived from an EMBL/GenBank/DDBJ whole genome shotgun (WGS) entry which is preliminary data.</text>
</comment>
<dbReference type="EMBL" id="CAJNNW010014617">
    <property type="protein sequence ID" value="CAE8656853.1"/>
    <property type="molecule type" value="Genomic_DNA"/>
</dbReference>
<dbReference type="AlphaFoldDB" id="A0A813IUQ0"/>
<feature type="compositionally biased region" description="Low complexity" evidence="2">
    <location>
        <begin position="160"/>
        <end position="173"/>
    </location>
</feature>
<evidence type="ECO:0000256" key="1">
    <source>
        <dbReference type="SAM" id="Coils"/>
    </source>
</evidence>
<name>A0A813IUQ0_POLGL</name>
<feature type="region of interest" description="Disordered" evidence="2">
    <location>
        <begin position="129"/>
        <end position="208"/>
    </location>
</feature>